<comment type="caution">
    <text evidence="1">The sequence shown here is derived from an EMBL/GenBank/DDBJ whole genome shotgun (WGS) entry which is preliminary data.</text>
</comment>
<dbReference type="Pfam" id="PF05488">
    <property type="entry name" value="PAAR_motif"/>
    <property type="match status" value="1"/>
</dbReference>
<organism evidence="1 2">
    <name type="scientific">Paraburkholderia caffeinilytica</name>
    <dbReference type="NCBI Taxonomy" id="1761016"/>
    <lineage>
        <taxon>Bacteria</taxon>
        <taxon>Pseudomonadati</taxon>
        <taxon>Pseudomonadota</taxon>
        <taxon>Betaproteobacteria</taxon>
        <taxon>Burkholderiales</taxon>
        <taxon>Burkholderiaceae</taxon>
        <taxon>Paraburkholderia</taxon>
    </lineage>
</organism>
<dbReference type="InterPro" id="IPR008727">
    <property type="entry name" value="PAAR_motif"/>
</dbReference>
<accession>A0ABQ1MV97</accession>
<dbReference type="Proteomes" id="UP000602004">
    <property type="component" value="Unassembled WGS sequence"/>
</dbReference>
<evidence type="ECO:0000313" key="2">
    <source>
        <dbReference type="Proteomes" id="UP000602004"/>
    </source>
</evidence>
<dbReference type="CDD" id="cd14744">
    <property type="entry name" value="PAAR_CT_2"/>
    <property type="match status" value="1"/>
</dbReference>
<sequence>MKRYFIVLGDQTTAGGVVVQPEESCRNHGKPLSYHGAQIYCHACKTTGYICNVPPYRTMLLMGNQAALENDICICECSPAPRLIASQNNASMFFESDELAAMGFRPDGSPMPKESGAFDEQIRAIGHGASEGYPYFIETADGRMFSGRLDRNGQLPRVYTDLQDNYNVCWGDEALVMQDGA</sequence>
<protein>
    <recommendedName>
        <fullName evidence="3">PAAR domain-containing protein</fullName>
    </recommendedName>
</protein>
<dbReference type="RefSeq" id="WP_115777219.1">
    <property type="nucleotide sequence ID" value="NZ_BMHL01000006.1"/>
</dbReference>
<reference evidence="2" key="1">
    <citation type="journal article" date="2019" name="Int. J. Syst. Evol. Microbiol.">
        <title>The Global Catalogue of Microorganisms (GCM) 10K type strain sequencing project: providing services to taxonomists for standard genome sequencing and annotation.</title>
        <authorList>
            <consortium name="The Broad Institute Genomics Platform"/>
            <consortium name="The Broad Institute Genome Sequencing Center for Infectious Disease"/>
            <person name="Wu L."/>
            <person name="Ma J."/>
        </authorList>
    </citation>
    <scope>NUCLEOTIDE SEQUENCE [LARGE SCALE GENOMIC DNA]</scope>
    <source>
        <strain evidence="2">CGMCC 1.15103</strain>
    </source>
</reference>
<proteinExistence type="predicted"/>
<evidence type="ECO:0000313" key="1">
    <source>
        <dbReference type="EMBL" id="GGC47652.1"/>
    </source>
</evidence>
<name>A0ABQ1MV97_9BURK</name>
<dbReference type="EMBL" id="BMHL01000006">
    <property type="protein sequence ID" value="GGC47652.1"/>
    <property type="molecule type" value="Genomic_DNA"/>
</dbReference>
<keyword evidence="2" id="KW-1185">Reference proteome</keyword>
<evidence type="ECO:0008006" key="3">
    <source>
        <dbReference type="Google" id="ProtNLM"/>
    </source>
</evidence>
<gene>
    <name evidence="1" type="ORF">GCM10011400_38650</name>
</gene>